<dbReference type="HOGENOM" id="CLU_048170_0_0_1"/>
<evidence type="ECO:0000313" key="2">
    <source>
        <dbReference type="EMBL" id="ELU01191.1"/>
    </source>
</evidence>
<proteinExistence type="predicted"/>
<sequence>MEERPKENERRKVVPETPSPHRNPGTPYHDCVGLVCTKAGHHFKPTPRDLSSLPRPEMEWAPRATAREVKLKRKMIVLDDDVSQLTPAEHAEILLLQAQKKVKSAIGMIKKSVDDTRCNNPLRRIHVVRGGAPIASTSTVMDFVDRHCSSIDMTLWGMDSAVGRMMSEAHEPPEMRRARQRAATGRARTGRAGETVFPLNPSCAMSEQSDGMVYDVADIADKRDRSADDIFNNADMKVDPYTMPTVDTIAKVIDDVVATITDVCAEEMRRPTVYALGRQMLASSKSGFASVAFNAVAISHLMQGHEDEVASGSNQEDVFVSYAYPRKAELAAGMVAVARVRADRFDSTVPWGEDCAAVTGLTADEVQPIAMRMHHLTLELPAAPYEWKSAVAGFVGCSSLGEFLDMADTMSPYYNGECRRPPHPYLKWCTEGDVYYMKRNYMISRHNPVNVDDDVDI</sequence>
<feature type="compositionally biased region" description="Basic and acidic residues" evidence="1">
    <location>
        <begin position="1"/>
        <end position="14"/>
    </location>
</feature>
<dbReference type="AlphaFoldDB" id="R7U4Y9"/>
<reference evidence="2 4" key="2">
    <citation type="journal article" date="2013" name="Nature">
        <title>Insights into bilaterian evolution from three spiralian genomes.</title>
        <authorList>
            <person name="Simakov O."/>
            <person name="Marletaz F."/>
            <person name="Cho S.J."/>
            <person name="Edsinger-Gonzales E."/>
            <person name="Havlak P."/>
            <person name="Hellsten U."/>
            <person name="Kuo D.H."/>
            <person name="Larsson T."/>
            <person name="Lv J."/>
            <person name="Arendt D."/>
            <person name="Savage R."/>
            <person name="Osoegawa K."/>
            <person name="de Jong P."/>
            <person name="Grimwood J."/>
            <person name="Chapman J.A."/>
            <person name="Shapiro H."/>
            <person name="Aerts A."/>
            <person name="Otillar R.P."/>
            <person name="Terry A.Y."/>
            <person name="Boore J.L."/>
            <person name="Grigoriev I.V."/>
            <person name="Lindberg D.R."/>
            <person name="Seaver E.C."/>
            <person name="Weisblat D.A."/>
            <person name="Putnam N.H."/>
            <person name="Rokhsar D.S."/>
        </authorList>
    </citation>
    <scope>NUCLEOTIDE SEQUENCE</scope>
    <source>
        <strain evidence="2 4">I ESC-2004</strain>
    </source>
</reference>
<protein>
    <submittedName>
        <fullName evidence="2 3">Uncharacterized protein</fullName>
    </submittedName>
</protein>
<reference evidence="4" key="1">
    <citation type="submission" date="2012-12" db="EMBL/GenBank/DDBJ databases">
        <authorList>
            <person name="Hellsten U."/>
            <person name="Grimwood J."/>
            <person name="Chapman J.A."/>
            <person name="Shapiro H."/>
            <person name="Aerts A."/>
            <person name="Otillar R.P."/>
            <person name="Terry A.Y."/>
            <person name="Boore J.L."/>
            <person name="Simakov O."/>
            <person name="Marletaz F."/>
            <person name="Cho S.-J."/>
            <person name="Edsinger-Gonzales E."/>
            <person name="Havlak P."/>
            <person name="Kuo D.-H."/>
            <person name="Larsson T."/>
            <person name="Lv J."/>
            <person name="Arendt D."/>
            <person name="Savage R."/>
            <person name="Osoegawa K."/>
            <person name="de Jong P."/>
            <person name="Lindberg D.R."/>
            <person name="Seaver E.C."/>
            <person name="Weisblat D.A."/>
            <person name="Putnam N.H."/>
            <person name="Grigoriev I.V."/>
            <person name="Rokhsar D.S."/>
        </authorList>
    </citation>
    <scope>NUCLEOTIDE SEQUENCE</scope>
    <source>
        <strain evidence="4">I ESC-2004</strain>
    </source>
</reference>
<evidence type="ECO:0000313" key="4">
    <source>
        <dbReference type="Proteomes" id="UP000014760"/>
    </source>
</evidence>
<accession>R7U4Y9</accession>
<gene>
    <name evidence="2" type="ORF">CAPTEDRAFT_189820</name>
</gene>
<dbReference type="EMBL" id="AMQN01025742">
    <property type="status" value="NOT_ANNOTATED_CDS"/>
    <property type="molecule type" value="Genomic_DNA"/>
</dbReference>
<dbReference type="EnsemblMetazoa" id="CapteT189820">
    <property type="protein sequence ID" value="CapteP189820"/>
    <property type="gene ID" value="CapteG189820"/>
</dbReference>
<evidence type="ECO:0000256" key="1">
    <source>
        <dbReference type="SAM" id="MobiDB-lite"/>
    </source>
</evidence>
<dbReference type="EMBL" id="AMQN01025741">
    <property type="status" value="NOT_ANNOTATED_CDS"/>
    <property type="molecule type" value="Genomic_DNA"/>
</dbReference>
<organism evidence="2">
    <name type="scientific">Capitella teleta</name>
    <name type="common">Polychaete worm</name>
    <dbReference type="NCBI Taxonomy" id="283909"/>
    <lineage>
        <taxon>Eukaryota</taxon>
        <taxon>Metazoa</taxon>
        <taxon>Spiralia</taxon>
        <taxon>Lophotrochozoa</taxon>
        <taxon>Annelida</taxon>
        <taxon>Polychaeta</taxon>
        <taxon>Sedentaria</taxon>
        <taxon>Scolecida</taxon>
        <taxon>Capitellidae</taxon>
        <taxon>Capitella</taxon>
    </lineage>
</organism>
<name>R7U4Y9_CAPTE</name>
<dbReference type="EMBL" id="KB305336">
    <property type="protein sequence ID" value="ELU01191.1"/>
    <property type="molecule type" value="Genomic_DNA"/>
</dbReference>
<dbReference type="Proteomes" id="UP000014760">
    <property type="component" value="Unassembled WGS sequence"/>
</dbReference>
<evidence type="ECO:0000313" key="3">
    <source>
        <dbReference type="EnsemblMetazoa" id="CapteP189820"/>
    </source>
</evidence>
<feature type="region of interest" description="Disordered" evidence="1">
    <location>
        <begin position="1"/>
        <end position="27"/>
    </location>
</feature>
<reference evidence="3" key="3">
    <citation type="submission" date="2015-06" db="UniProtKB">
        <authorList>
            <consortium name="EnsemblMetazoa"/>
        </authorList>
    </citation>
    <scope>IDENTIFICATION</scope>
</reference>
<keyword evidence="4" id="KW-1185">Reference proteome</keyword>